<evidence type="ECO:0000313" key="3">
    <source>
        <dbReference type="Proteomes" id="UP000821866"/>
    </source>
</evidence>
<dbReference type="Proteomes" id="UP000821866">
    <property type="component" value="Chromosome 3"/>
</dbReference>
<feature type="compositionally biased region" description="Polar residues" evidence="1">
    <location>
        <begin position="456"/>
        <end position="467"/>
    </location>
</feature>
<proteinExistence type="predicted"/>
<feature type="compositionally biased region" description="Polar residues" evidence="1">
    <location>
        <begin position="479"/>
        <end position="492"/>
    </location>
</feature>
<evidence type="ECO:0000313" key="2">
    <source>
        <dbReference type="EMBL" id="KAH8029543.1"/>
    </source>
</evidence>
<name>A0A9J6E4Y6_RHIMP</name>
<feature type="region of interest" description="Disordered" evidence="1">
    <location>
        <begin position="508"/>
        <end position="535"/>
    </location>
</feature>
<reference evidence="2" key="1">
    <citation type="journal article" date="2020" name="Cell">
        <title>Large-Scale Comparative Analyses of Tick Genomes Elucidate Their Genetic Diversity and Vector Capacities.</title>
        <authorList>
            <consortium name="Tick Genome and Microbiome Consortium (TIGMIC)"/>
            <person name="Jia N."/>
            <person name="Wang J."/>
            <person name="Shi W."/>
            <person name="Du L."/>
            <person name="Sun Y."/>
            <person name="Zhan W."/>
            <person name="Jiang J.F."/>
            <person name="Wang Q."/>
            <person name="Zhang B."/>
            <person name="Ji P."/>
            <person name="Bell-Sakyi L."/>
            <person name="Cui X.M."/>
            <person name="Yuan T.T."/>
            <person name="Jiang B.G."/>
            <person name="Yang W.F."/>
            <person name="Lam T.T."/>
            <person name="Chang Q.C."/>
            <person name="Ding S.J."/>
            <person name="Wang X.J."/>
            <person name="Zhu J.G."/>
            <person name="Ruan X.D."/>
            <person name="Zhao L."/>
            <person name="Wei J.T."/>
            <person name="Ye R.Z."/>
            <person name="Que T.C."/>
            <person name="Du C.H."/>
            <person name="Zhou Y.H."/>
            <person name="Cheng J.X."/>
            <person name="Dai P.F."/>
            <person name="Guo W.B."/>
            <person name="Han X.H."/>
            <person name="Huang E.J."/>
            <person name="Li L.F."/>
            <person name="Wei W."/>
            <person name="Gao Y.C."/>
            <person name="Liu J.Z."/>
            <person name="Shao H.Z."/>
            <person name="Wang X."/>
            <person name="Wang C.C."/>
            <person name="Yang T.C."/>
            <person name="Huo Q.B."/>
            <person name="Li W."/>
            <person name="Chen H.Y."/>
            <person name="Chen S.E."/>
            <person name="Zhou L.G."/>
            <person name="Ni X.B."/>
            <person name="Tian J.H."/>
            <person name="Sheng Y."/>
            <person name="Liu T."/>
            <person name="Pan Y.S."/>
            <person name="Xia L.Y."/>
            <person name="Li J."/>
            <person name="Zhao F."/>
            <person name="Cao W.C."/>
        </authorList>
    </citation>
    <scope>NUCLEOTIDE SEQUENCE</scope>
    <source>
        <strain evidence="2">Rmic-2018</strain>
    </source>
</reference>
<keyword evidence="3" id="KW-1185">Reference proteome</keyword>
<gene>
    <name evidence="2" type="ORF">HPB51_001268</name>
</gene>
<comment type="caution">
    <text evidence="2">The sequence shown here is derived from an EMBL/GenBank/DDBJ whole genome shotgun (WGS) entry which is preliminary data.</text>
</comment>
<dbReference type="VEuPathDB" id="VectorBase:LOC119179165"/>
<feature type="compositionally biased region" description="Basic and acidic residues" evidence="1">
    <location>
        <begin position="373"/>
        <end position="392"/>
    </location>
</feature>
<feature type="region of interest" description="Disordered" evidence="1">
    <location>
        <begin position="364"/>
        <end position="495"/>
    </location>
</feature>
<protein>
    <submittedName>
        <fullName evidence="2">Uncharacterized protein</fullName>
    </submittedName>
</protein>
<organism evidence="2 3">
    <name type="scientific">Rhipicephalus microplus</name>
    <name type="common">Cattle tick</name>
    <name type="synonym">Boophilus microplus</name>
    <dbReference type="NCBI Taxonomy" id="6941"/>
    <lineage>
        <taxon>Eukaryota</taxon>
        <taxon>Metazoa</taxon>
        <taxon>Ecdysozoa</taxon>
        <taxon>Arthropoda</taxon>
        <taxon>Chelicerata</taxon>
        <taxon>Arachnida</taxon>
        <taxon>Acari</taxon>
        <taxon>Parasitiformes</taxon>
        <taxon>Ixodida</taxon>
        <taxon>Ixodoidea</taxon>
        <taxon>Ixodidae</taxon>
        <taxon>Rhipicephalinae</taxon>
        <taxon>Rhipicephalus</taxon>
        <taxon>Boophilus</taxon>
    </lineage>
</organism>
<sequence length="535" mass="60281">MQVPQVLDGCLFPPRDPELLAKVEANPFPVLIYVKPWAREAKARTLFCEDLKDTKIWDLDQLHEKLSTLEDTTCTNAAYRITGFGRRRRDAKPGAVRRRVRRLAHHYSTDFLRHFLTELEVNARDSQVKRDFQRRKRQGPTPLPKEDIKVILRPHKGLTVKNLFRSELSMAVIEACRNSFEGESFLLRVHPGLNIIILSTPHEQVAGRLREINELKIRGRIHPFNAYVADPEDVLRGIVHGLPPGTTQADLMANLRIRTQGVKIERARMLGSSKSAIIIFTGDVLPRCVYFMGAEAICYSYKPTVQVCKICRSTGHRTDVCPTPNANVCSKCGTCDPTQEHECALNCAISGEYHATGDKSCKKKLKNVAPRKSRVETPRRQTECTYAEKDFPQLEQHQQKPPRWFSSDREEATLQTWQASRSSSRSRSRSRSSSKTPQQRNISKPAEAPGKPNLKKTPSSSLETSSAHARKEEAVAATTGLSTQDVQNNQPNKKLLLPEEEKLFGEKRENLSSHSPQYRPQGTPAAIGSHCLASV</sequence>
<reference evidence="2" key="2">
    <citation type="submission" date="2021-09" db="EMBL/GenBank/DDBJ databases">
        <authorList>
            <person name="Jia N."/>
            <person name="Wang J."/>
            <person name="Shi W."/>
            <person name="Du L."/>
            <person name="Sun Y."/>
            <person name="Zhan W."/>
            <person name="Jiang J."/>
            <person name="Wang Q."/>
            <person name="Zhang B."/>
            <person name="Ji P."/>
            <person name="Sakyi L.B."/>
            <person name="Cui X."/>
            <person name="Yuan T."/>
            <person name="Jiang B."/>
            <person name="Yang W."/>
            <person name="Lam T.T.-Y."/>
            <person name="Chang Q."/>
            <person name="Ding S."/>
            <person name="Wang X."/>
            <person name="Zhu J."/>
            <person name="Ruan X."/>
            <person name="Zhao L."/>
            <person name="Wei J."/>
            <person name="Que T."/>
            <person name="Du C."/>
            <person name="Cheng J."/>
            <person name="Dai P."/>
            <person name="Han X."/>
            <person name="Huang E."/>
            <person name="Gao Y."/>
            <person name="Liu J."/>
            <person name="Shao H."/>
            <person name="Ye R."/>
            <person name="Li L."/>
            <person name="Wei W."/>
            <person name="Wang X."/>
            <person name="Wang C."/>
            <person name="Huo Q."/>
            <person name="Li W."/>
            <person name="Guo W."/>
            <person name="Chen H."/>
            <person name="Chen S."/>
            <person name="Zhou L."/>
            <person name="Zhou L."/>
            <person name="Ni X."/>
            <person name="Tian J."/>
            <person name="Zhou Y."/>
            <person name="Sheng Y."/>
            <person name="Liu T."/>
            <person name="Pan Y."/>
            <person name="Xia L."/>
            <person name="Li J."/>
            <person name="Zhao F."/>
            <person name="Cao W."/>
        </authorList>
    </citation>
    <scope>NUCLEOTIDE SEQUENCE</scope>
    <source>
        <strain evidence="2">Rmic-2018</strain>
        <tissue evidence="2">Larvae</tissue>
    </source>
</reference>
<dbReference type="AlphaFoldDB" id="A0A9J6E4Y6"/>
<accession>A0A9J6E4Y6</accession>
<evidence type="ECO:0000256" key="1">
    <source>
        <dbReference type="SAM" id="MobiDB-lite"/>
    </source>
</evidence>
<dbReference type="EMBL" id="JABSTU010000005">
    <property type="protein sequence ID" value="KAH8029543.1"/>
    <property type="molecule type" value="Genomic_DNA"/>
</dbReference>